<reference evidence="1 2" key="1">
    <citation type="submission" date="2016-06" db="EMBL/GenBank/DDBJ databases">
        <authorList>
            <person name="Kjaerup R.B."/>
            <person name="Dalgaard T.S."/>
            <person name="Juul-Madsen H.R."/>
        </authorList>
    </citation>
    <scope>NUCLEOTIDE SEQUENCE [LARGE SCALE GENOMIC DNA]</scope>
    <source>
        <strain evidence="1">3</strain>
    </source>
</reference>
<protein>
    <recommendedName>
        <fullName evidence="3">Hemolysin-type calcium-binding region</fullName>
    </recommendedName>
</protein>
<evidence type="ECO:0000313" key="1">
    <source>
        <dbReference type="EMBL" id="SBT08367.1"/>
    </source>
</evidence>
<keyword evidence="2" id="KW-1185">Reference proteome</keyword>
<dbReference type="Pfam" id="PF00353">
    <property type="entry name" value="HemolysinCabind"/>
    <property type="match status" value="2"/>
</dbReference>
<name>A0A1A8XUX2_9PROT</name>
<dbReference type="Proteomes" id="UP000199169">
    <property type="component" value="Unassembled WGS sequence"/>
</dbReference>
<dbReference type="GO" id="GO:0005509">
    <property type="term" value="F:calcium ion binding"/>
    <property type="evidence" value="ECO:0007669"/>
    <property type="project" value="InterPro"/>
</dbReference>
<dbReference type="RefSeq" id="WP_186408219.1">
    <property type="nucleotide sequence ID" value="NZ_FLQX01000134.1"/>
</dbReference>
<dbReference type="Gene3D" id="2.150.10.10">
    <property type="entry name" value="Serralysin-like metalloprotease, C-terminal"/>
    <property type="match status" value="1"/>
</dbReference>
<proteinExistence type="predicted"/>
<dbReference type="Gene3D" id="2.60.40.2030">
    <property type="match status" value="1"/>
</dbReference>
<sequence length="1634" mass="163080">MATISTNNVVIARWAGAMYNVALDYKTDQEVLAAVAGGGTENFFNTIYARDFGNQSNSAVAAMVTKNLGLTGNLATIAVNFITGQLNATVVARGAVIAGILNAYAQMTTDPSFGPSVIAWETVVANAVNYSTNAANTQFVSLPDLPPGPNPGAFTLTNGTDVATANFFTSGLVYNPAGTDRINALQSEDTLTGTGTNPTLNATLGNHNDNGAASITPTLKNIETVSLAITGNTNTLDVRFADSLKTLSINKLTAEAGNAVAINNIGQPAANLTVKDSALVGNTVAFNYIDGVLAGTTAAGTGETGNLTVSNVNMNVLHVGNVPNTQGFETLNLNVANTNQISSLEAIDLESLKVTGSGALSIVNTLQQTDRVLLLGDSINIGDGLGIRTIDLSGFTGTSDAIDISSALGGHADPANSGVKYFSTTTGSAGADTFWTNVSLAADSAVLKDKVDGGAGADTLKIVDANVKRASEVPGKTDTTKAIASVTNVENLNLQLQSVAAQTVNLAAFDAALVAVALRNEQKTGSVASVDGAFTLREVGATLGNGGISLLHASGAGATGQGTPTGAVDTVNIRLADASGTKDSVALTVKTDLNTSSTYNYAIGLEAERNAANAYTGFVENLTLNDNDNETNTVTSISGNDSKGNMTALGLTGTVTLTGGSAGKGYTVKTALSATTVDAATQLSNLTLRVGQPLDKDNYGTTVLAQTVKLGAGNDLLTFDGPNFLNAIDTVTGGDGTDTVRAWYSKDGGAPTLTAVEKFQLMATAATTIDLAKSTGITELALLSDQAVETEQHGVVGKPTIFTTAPAPLGTMTTSVVTLQNSNLSSVNFFGDTISNAAGESTRTVQNFNGLTLANNAKQDLTVNINASLDPGSAANPNKGVSAYNLGQLTAHGTTAITINVANEKVDTTTTAKDATTTIANIFAKDATSLKLVAPEGNVDVGTVTGNALNNSLTTFDASGVGGNVKATVIALGDNAVVKLSAAGNDIFSASGSSGKLINIDGGNGNNTITGSGQSDIITTGSGNDEIAGGRGDNVIKSGAGNDFVTGSDGNNTFDIGSGTYERVRVNIGTANDATKATNVIAGTGTVAETVIDLNGDGAAELNSMFAVGRDSDLTLSFTGVTLNASSSTLNGRLVDTGATLVTNGVNVAGGFTVTGGNTYTVTDANSHFVYASGGAGAGFTTFVGGVASDAVFGLQNIAYNFQTGAGNDSIVIGSAVATAGSITAGTGTDKIAMTAGNAAAITINFNAGDSSAADGGVDADSLVYGATPAGVPNQGLGNDIIHLNSAAITLGANTKPAGVGTAQISAQGVATFDVADTTLAQHISAVASALGAGAAGGSVVWAEPDTNGGQAHSYLYITDGFAGASSTDLLVELVGVPVTGGITVSGGNITAIGGAPAPITPTFSVAGPAAVTEGSNATYIVTLSAAQATSTNVTYTLAGTGGAVLGTDTGTPTPATPLVFAAGETTKTVVVPITADALPETGEGISVTLSAPSAGTALGTSVANTAINDPGAFNIVDLGNTPVTATAAAEAFVYDFQVIGGRAVKAGDGEVTITGFDVTQDKLVFHNVSGAPLMTEAQFMAFPGVVIAENPFALPAPGNTSIYFDPLAAVLGGVTLVGVLDANLTNIVAETSV</sequence>
<evidence type="ECO:0000313" key="2">
    <source>
        <dbReference type="Proteomes" id="UP000199169"/>
    </source>
</evidence>
<dbReference type="InterPro" id="IPR001343">
    <property type="entry name" value="Hemolysn_Ca-bd"/>
</dbReference>
<dbReference type="InterPro" id="IPR011049">
    <property type="entry name" value="Serralysin-like_metalloprot_C"/>
</dbReference>
<dbReference type="SUPFAM" id="SSF51120">
    <property type="entry name" value="beta-Roll"/>
    <property type="match status" value="1"/>
</dbReference>
<gene>
    <name evidence="1" type="ORF">ACCAA_560054</name>
</gene>
<dbReference type="InterPro" id="IPR038081">
    <property type="entry name" value="CalX-like_sf"/>
</dbReference>
<dbReference type="EMBL" id="FLQX01000134">
    <property type="protein sequence ID" value="SBT08367.1"/>
    <property type="molecule type" value="Genomic_DNA"/>
</dbReference>
<evidence type="ECO:0008006" key="3">
    <source>
        <dbReference type="Google" id="ProtNLM"/>
    </source>
</evidence>
<organism evidence="1 2">
    <name type="scientific">Candidatus Accumulibacter aalborgensis</name>
    <dbReference type="NCBI Taxonomy" id="1860102"/>
    <lineage>
        <taxon>Bacteria</taxon>
        <taxon>Pseudomonadati</taxon>
        <taxon>Pseudomonadota</taxon>
        <taxon>Betaproteobacteria</taxon>
        <taxon>Candidatus Accumulibacter</taxon>
    </lineage>
</organism>
<dbReference type="STRING" id="1860102.ACCAA_560054"/>
<accession>A0A1A8XUX2</accession>
<dbReference type="SUPFAM" id="SSF141072">
    <property type="entry name" value="CalX-like"/>
    <property type="match status" value="1"/>
</dbReference>